<dbReference type="EMBL" id="KZ303546">
    <property type="protein sequence ID" value="PIA13155.1"/>
    <property type="molecule type" value="Genomic_DNA"/>
</dbReference>
<evidence type="ECO:0000256" key="3">
    <source>
        <dbReference type="ARBA" id="ARBA00022989"/>
    </source>
</evidence>
<feature type="transmembrane region" description="Helical" evidence="5">
    <location>
        <begin position="51"/>
        <end position="73"/>
    </location>
</feature>
<feature type="transmembrane region" description="Helical" evidence="5">
    <location>
        <begin position="9"/>
        <end position="31"/>
    </location>
</feature>
<evidence type="ECO:0000256" key="4">
    <source>
        <dbReference type="ARBA" id="ARBA00023136"/>
    </source>
</evidence>
<feature type="transmembrane region" description="Helical" evidence="5">
    <location>
        <begin position="85"/>
        <end position="110"/>
    </location>
</feature>
<evidence type="ECO:0000256" key="2">
    <source>
        <dbReference type="ARBA" id="ARBA00022692"/>
    </source>
</evidence>
<reference evidence="7 8" key="1">
    <citation type="journal article" date="2015" name="Genome Biol. Evol.">
        <title>Phylogenomic analyses indicate that early fungi evolved digesting cell walls of algal ancestors of land plants.</title>
        <authorList>
            <person name="Chang Y."/>
            <person name="Wang S."/>
            <person name="Sekimoto S."/>
            <person name="Aerts A.L."/>
            <person name="Choi C."/>
            <person name="Clum A."/>
            <person name="LaButti K.M."/>
            <person name="Lindquist E.A."/>
            <person name="Yee Ngan C."/>
            <person name="Ohm R.A."/>
            <person name="Salamov A.A."/>
            <person name="Grigoriev I.V."/>
            <person name="Spatafora J.W."/>
            <person name="Berbee M.L."/>
        </authorList>
    </citation>
    <scope>NUCLEOTIDE SEQUENCE [LARGE SCALE GENOMIC DNA]</scope>
    <source>
        <strain evidence="7 8">NRRL 1564</strain>
    </source>
</reference>
<feature type="domain" description="MARVEL" evidence="6">
    <location>
        <begin position="13"/>
        <end position="141"/>
    </location>
</feature>
<dbReference type="GO" id="GO:0016020">
    <property type="term" value="C:membrane"/>
    <property type="evidence" value="ECO:0007669"/>
    <property type="project" value="UniProtKB-SubCell"/>
</dbReference>
<sequence>MSGWNVTRLVVYVFIRLAQLVVAIVCIGFQADSRNKRPENSVDTVERNTEIAVYAIGGVTAGTAISSIILHMFAKTRQRIEKSSFAWFTMVLNFAIFVTWIILVLINVVAVDCSKKNDGSWCRSIKASLATGLISAMLSLVVTLR</sequence>
<dbReference type="Proteomes" id="UP000242474">
    <property type="component" value="Unassembled WGS sequence"/>
</dbReference>
<comment type="subcellular location">
    <subcellularLocation>
        <location evidence="1">Membrane</location>
        <topology evidence="1">Multi-pass membrane protein</topology>
    </subcellularLocation>
</comment>
<feature type="non-terminal residue" evidence="7">
    <location>
        <position position="145"/>
    </location>
</feature>
<evidence type="ECO:0000313" key="8">
    <source>
        <dbReference type="Proteomes" id="UP000242474"/>
    </source>
</evidence>
<keyword evidence="8" id="KW-1185">Reference proteome</keyword>
<keyword evidence="3 5" id="KW-1133">Transmembrane helix</keyword>
<proteinExistence type="predicted"/>
<dbReference type="AlphaFoldDB" id="A0A2G5B2D2"/>
<gene>
    <name evidence="7" type="ORF">COEREDRAFT_83676</name>
</gene>
<organism evidence="7 8">
    <name type="scientific">Coemansia reversa (strain ATCC 12441 / NRRL 1564)</name>
    <dbReference type="NCBI Taxonomy" id="763665"/>
    <lineage>
        <taxon>Eukaryota</taxon>
        <taxon>Fungi</taxon>
        <taxon>Fungi incertae sedis</taxon>
        <taxon>Zoopagomycota</taxon>
        <taxon>Kickxellomycotina</taxon>
        <taxon>Kickxellomycetes</taxon>
        <taxon>Kickxellales</taxon>
        <taxon>Kickxellaceae</taxon>
        <taxon>Coemansia</taxon>
    </lineage>
</organism>
<protein>
    <recommendedName>
        <fullName evidence="6">MARVEL domain-containing protein</fullName>
    </recommendedName>
</protein>
<evidence type="ECO:0000313" key="7">
    <source>
        <dbReference type="EMBL" id="PIA13155.1"/>
    </source>
</evidence>
<keyword evidence="2 5" id="KW-0812">Transmembrane</keyword>
<feature type="transmembrane region" description="Helical" evidence="5">
    <location>
        <begin position="125"/>
        <end position="144"/>
    </location>
</feature>
<dbReference type="InterPro" id="IPR008253">
    <property type="entry name" value="Marvel"/>
</dbReference>
<evidence type="ECO:0000259" key="6">
    <source>
        <dbReference type="Pfam" id="PF01284"/>
    </source>
</evidence>
<evidence type="ECO:0000256" key="1">
    <source>
        <dbReference type="ARBA" id="ARBA00004141"/>
    </source>
</evidence>
<accession>A0A2G5B2D2</accession>
<dbReference type="Pfam" id="PF01284">
    <property type="entry name" value="MARVEL"/>
    <property type="match status" value="1"/>
</dbReference>
<name>A0A2G5B2D2_COERN</name>
<keyword evidence="4 5" id="KW-0472">Membrane</keyword>
<evidence type="ECO:0000256" key="5">
    <source>
        <dbReference type="SAM" id="Phobius"/>
    </source>
</evidence>
<dbReference type="OrthoDB" id="5554325at2759"/>